<dbReference type="GeneID" id="73803409"/>
<name>A0A1Q6FBB6_9BACT</name>
<dbReference type="RefSeq" id="WP_004329183.1">
    <property type="nucleotide sequence ID" value="NZ_BAAFKT010000008.1"/>
</dbReference>
<dbReference type="STRING" id="28117.BHV66_02190"/>
<evidence type="ECO:0000313" key="4">
    <source>
        <dbReference type="Proteomes" id="UP000187417"/>
    </source>
</evidence>
<proteinExistence type="predicted"/>
<dbReference type="EMBL" id="MNQH01000002">
    <property type="protein sequence ID" value="OKY96159.1"/>
    <property type="molecule type" value="Genomic_DNA"/>
</dbReference>
<protein>
    <submittedName>
        <fullName evidence="3">Uncharacterized protein</fullName>
    </submittedName>
</protein>
<dbReference type="AlphaFoldDB" id="A0A1Q6FBB6"/>
<keyword evidence="2" id="KW-0812">Transmembrane</keyword>
<evidence type="ECO:0000256" key="1">
    <source>
        <dbReference type="SAM" id="MobiDB-lite"/>
    </source>
</evidence>
<keyword evidence="2" id="KW-0472">Membrane</keyword>
<evidence type="ECO:0000313" key="3">
    <source>
        <dbReference type="EMBL" id="OKY96159.1"/>
    </source>
</evidence>
<feature type="region of interest" description="Disordered" evidence="1">
    <location>
        <begin position="35"/>
        <end position="94"/>
    </location>
</feature>
<keyword evidence="2" id="KW-1133">Transmembrane helix</keyword>
<dbReference type="Proteomes" id="UP000187417">
    <property type="component" value="Unassembled WGS sequence"/>
</dbReference>
<evidence type="ECO:0000256" key="2">
    <source>
        <dbReference type="SAM" id="Phobius"/>
    </source>
</evidence>
<organism evidence="3 4">
    <name type="scientific">Alistipes putredinis</name>
    <dbReference type="NCBI Taxonomy" id="28117"/>
    <lineage>
        <taxon>Bacteria</taxon>
        <taxon>Pseudomonadati</taxon>
        <taxon>Bacteroidota</taxon>
        <taxon>Bacteroidia</taxon>
        <taxon>Bacteroidales</taxon>
        <taxon>Rikenellaceae</taxon>
        <taxon>Alistipes</taxon>
    </lineage>
</organism>
<reference evidence="3 4" key="1">
    <citation type="journal article" date="2016" name="Nat. Biotechnol.">
        <title>Measurement of bacterial replication rates in microbial communities.</title>
        <authorList>
            <person name="Brown C.T."/>
            <person name="Olm M.R."/>
            <person name="Thomas B.C."/>
            <person name="Banfield J.F."/>
        </authorList>
    </citation>
    <scope>NUCLEOTIDE SEQUENCE [LARGE SCALE GENOMIC DNA]</scope>
    <source>
        <strain evidence="3">CAG:67_53_122</strain>
    </source>
</reference>
<sequence>MDKDIIQILWSALLIVIVTIVPLVKKFKEMQRKELRSASAAQPVRQAEADTSAPVSGFRKTAGKSPKTEKAESPLRNQIGISRADAEQQPHSPGIAEEFDVRKAVLYSEIMAPKFKEE</sequence>
<comment type="caution">
    <text evidence="3">The sequence shown here is derived from an EMBL/GenBank/DDBJ whole genome shotgun (WGS) entry which is preliminary data.</text>
</comment>
<accession>A0A1Q6FBB6</accession>
<gene>
    <name evidence="3" type="ORF">BHV66_02190</name>
</gene>
<feature type="transmembrane region" description="Helical" evidence="2">
    <location>
        <begin position="6"/>
        <end position="24"/>
    </location>
</feature>